<keyword evidence="1" id="KW-0732">Signal</keyword>
<feature type="chain" id="PRO_5047003445" evidence="1">
    <location>
        <begin position="32"/>
        <end position="236"/>
    </location>
</feature>
<name>A0ABN6H7T7_9BACT</name>
<gene>
    <name evidence="2" type="ORF">HAHE_36340</name>
</gene>
<organism evidence="2 3">
    <name type="scientific">Haloferula helveola</name>
    <dbReference type="NCBI Taxonomy" id="490095"/>
    <lineage>
        <taxon>Bacteria</taxon>
        <taxon>Pseudomonadati</taxon>
        <taxon>Verrucomicrobiota</taxon>
        <taxon>Verrucomicrobiia</taxon>
        <taxon>Verrucomicrobiales</taxon>
        <taxon>Verrucomicrobiaceae</taxon>
        <taxon>Haloferula</taxon>
    </lineage>
</organism>
<keyword evidence="3" id="KW-1185">Reference proteome</keyword>
<dbReference type="RefSeq" id="WP_338686443.1">
    <property type="nucleotide sequence ID" value="NZ_AP024702.1"/>
</dbReference>
<reference evidence="2 3" key="1">
    <citation type="submission" date="2021-06" db="EMBL/GenBank/DDBJ databases">
        <title>Complete genome of Haloferula helveola possessing various polysaccharide degrading enzymes.</title>
        <authorList>
            <person name="Takami H."/>
            <person name="Huang C."/>
            <person name="Hamasaki K."/>
        </authorList>
    </citation>
    <scope>NUCLEOTIDE SEQUENCE [LARGE SCALE GENOMIC DNA]</scope>
    <source>
        <strain evidence="2 3">CN-1</strain>
    </source>
</reference>
<evidence type="ECO:0000313" key="2">
    <source>
        <dbReference type="EMBL" id="BCX49726.1"/>
    </source>
</evidence>
<proteinExistence type="predicted"/>
<sequence>MTPTRSPRGGRSTLGSLAIAFAAFGITTAQATEDVPRGTLTVDRDMVRVGVHSQLDWEITYPTGVTDIVDVDPNGTITPKRDVRMKVRVLGVAFQSGNKLLPLDGYWAKNGSSWSRFFYGIGTQVIPGLVLVDEQLKAGDYVDFGARGWDGRGWLPFHHTRVADPYVTVLKDGDTAPDYTPAYNQDTIEGFLAPYIAGDKISIGERDLIVLWEASTAKMGSKYFDMQDLVVLLTFE</sequence>
<evidence type="ECO:0000313" key="3">
    <source>
        <dbReference type="Proteomes" id="UP001374893"/>
    </source>
</evidence>
<dbReference type="Proteomes" id="UP001374893">
    <property type="component" value="Chromosome"/>
</dbReference>
<accession>A0ABN6H7T7</accession>
<evidence type="ECO:0000256" key="1">
    <source>
        <dbReference type="SAM" id="SignalP"/>
    </source>
</evidence>
<dbReference type="EMBL" id="AP024702">
    <property type="protein sequence ID" value="BCX49726.1"/>
    <property type="molecule type" value="Genomic_DNA"/>
</dbReference>
<feature type="signal peptide" evidence="1">
    <location>
        <begin position="1"/>
        <end position="31"/>
    </location>
</feature>
<protein>
    <submittedName>
        <fullName evidence="2">Uncharacterized protein</fullName>
    </submittedName>
</protein>